<name>A0ACD0NR11_9BASI</name>
<evidence type="ECO:0000313" key="1">
    <source>
        <dbReference type="EMBL" id="PWN48238.1"/>
    </source>
</evidence>
<dbReference type="Proteomes" id="UP000245626">
    <property type="component" value="Unassembled WGS sequence"/>
</dbReference>
<dbReference type="EMBL" id="KZ820244">
    <property type="protein sequence ID" value="PWN48238.1"/>
    <property type="molecule type" value="Genomic_DNA"/>
</dbReference>
<keyword evidence="2" id="KW-1185">Reference proteome</keyword>
<proteinExistence type="predicted"/>
<reference evidence="1 2" key="1">
    <citation type="journal article" date="2018" name="Mol. Biol. Evol.">
        <title>Broad Genomic Sampling Reveals a Smut Pathogenic Ancestry of the Fungal Clade Ustilaginomycotina.</title>
        <authorList>
            <person name="Kijpornyongpan T."/>
            <person name="Mondo S.J."/>
            <person name="Barry K."/>
            <person name="Sandor L."/>
            <person name="Lee J."/>
            <person name="Lipzen A."/>
            <person name="Pangilinan J."/>
            <person name="LaButti K."/>
            <person name="Hainaut M."/>
            <person name="Henrissat B."/>
            <person name="Grigoriev I.V."/>
            <person name="Spatafora J.W."/>
            <person name="Aime M.C."/>
        </authorList>
    </citation>
    <scope>NUCLEOTIDE SEQUENCE [LARGE SCALE GENOMIC DNA]</scope>
    <source>
        <strain evidence="1 2">SA 807</strain>
    </source>
</reference>
<evidence type="ECO:0000313" key="2">
    <source>
        <dbReference type="Proteomes" id="UP000245626"/>
    </source>
</evidence>
<organism evidence="1 2">
    <name type="scientific">Violaceomyces palustris</name>
    <dbReference type="NCBI Taxonomy" id="1673888"/>
    <lineage>
        <taxon>Eukaryota</taxon>
        <taxon>Fungi</taxon>
        <taxon>Dikarya</taxon>
        <taxon>Basidiomycota</taxon>
        <taxon>Ustilaginomycotina</taxon>
        <taxon>Ustilaginomycetes</taxon>
        <taxon>Violaceomycetales</taxon>
        <taxon>Violaceomycetaceae</taxon>
        <taxon>Violaceomyces</taxon>
    </lineage>
</organism>
<sequence>MAAAGTPTPASDDLPQWGRVLITGGTDWPILGRKPAKGQVQAVNEKAPDLPGPHILRALCNVKMRRVITSHSSCHAVFLAVNGDAYIVGRNEQGQCGFPVKPAPGQIGGLAIYEPLKLDRKTMFSPTLPQGDNGKIVAAATGRSHTLLVTKNGQIYSSGSNAFGQCGHERLGNFEMFTKIETAAYIKEKDPVIAVSCGLTFSLILTTSGKVYALGSSEKGQLGNGRTGEHFISGNKLAFNTFTEPLLIKGLADKKITQIACGQQHSIAMDEDGLVYAWGFGGYGRLGIGSQQDQLLPALVPQFAKENTLTRARKIFAGPTNSAVIDGQKMFWLAGKWKNSGEGSAGQGYMTFKYLPDLMGCRIRNVGLGGVTLFCTAEEDPSLRGSHDATMNVAWGQNAQNGELGLGPDKPKSATKPQRCETLDGISILEIAAGQNTTYYVARNLGEAYSELNRFPEHVDSSEMCVVCQAETKPSRANPGEEDALLECEKCENPYHLSCLTPPLEAVPDGEWHCPQCVAEAADGEEEEEQSTNAKSGSGKKAAGGRGKASGADGDINENGEEADEEESSATNGGKRGRAKPKANSAGASKRRKT</sequence>
<gene>
    <name evidence="1" type="ORF">IE53DRAFT_389582</name>
</gene>
<protein>
    <submittedName>
        <fullName evidence="1">RCC1/BLIP-II</fullName>
    </submittedName>
</protein>
<accession>A0ACD0NR11</accession>